<evidence type="ECO:0000313" key="1">
    <source>
        <dbReference type="EMBL" id="CAB5220088.1"/>
    </source>
</evidence>
<gene>
    <name evidence="1" type="ORF">UFOVP232_44</name>
</gene>
<reference evidence="1" key="1">
    <citation type="submission" date="2020-05" db="EMBL/GenBank/DDBJ databases">
        <authorList>
            <person name="Chiriac C."/>
            <person name="Salcher M."/>
            <person name="Ghai R."/>
            <person name="Kavagutti S V."/>
        </authorList>
    </citation>
    <scope>NUCLEOTIDE SEQUENCE</scope>
</reference>
<proteinExistence type="predicted"/>
<sequence length="110" mass="11477">MAEKIKLVQGDTKPALVCNITDETTGSAIALTGATAVLKFRAVGASTLTATVTGSVTDAANGQVAFFPASAPEMLQGAAGDYEGEIQITFADNTVQTVYDLLKFKVREDF</sequence>
<organism evidence="1">
    <name type="scientific">uncultured Caudovirales phage</name>
    <dbReference type="NCBI Taxonomy" id="2100421"/>
    <lineage>
        <taxon>Viruses</taxon>
        <taxon>Duplodnaviria</taxon>
        <taxon>Heunggongvirae</taxon>
        <taxon>Uroviricota</taxon>
        <taxon>Caudoviricetes</taxon>
        <taxon>Peduoviridae</taxon>
        <taxon>Maltschvirus</taxon>
        <taxon>Maltschvirus maltsch</taxon>
    </lineage>
</organism>
<dbReference type="EMBL" id="LR798281">
    <property type="protein sequence ID" value="CAB5220088.1"/>
    <property type="molecule type" value="Genomic_DNA"/>
</dbReference>
<accession>A0A6J7WTF5</accession>
<name>A0A6J7WTF5_9CAUD</name>
<protein>
    <submittedName>
        <fullName evidence="1">Uncharacterized protein</fullName>
    </submittedName>
</protein>